<dbReference type="KEGG" id="hdt:HYPDE_29283"/>
<evidence type="ECO:0000256" key="4">
    <source>
        <dbReference type="ARBA" id="ARBA00022833"/>
    </source>
</evidence>
<dbReference type="eggNOG" id="COG4783">
    <property type="taxonomic scope" value="Bacteria"/>
</dbReference>
<evidence type="ECO:0000256" key="6">
    <source>
        <dbReference type="RuleBase" id="RU003983"/>
    </source>
</evidence>
<keyword evidence="5 6" id="KW-0482">Metalloprotease</keyword>
<keyword evidence="7" id="KW-0472">Membrane</keyword>
<dbReference type="InterPro" id="IPR051156">
    <property type="entry name" value="Mito/Outer_Membr_Metalloprot"/>
</dbReference>
<dbReference type="CDD" id="cd07332">
    <property type="entry name" value="M48C_Oma1_like"/>
    <property type="match status" value="1"/>
</dbReference>
<organism evidence="9 10">
    <name type="scientific">Hyphomicrobium denitrificans 1NES1</name>
    <dbReference type="NCBI Taxonomy" id="670307"/>
    <lineage>
        <taxon>Bacteria</taxon>
        <taxon>Pseudomonadati</taxon>
        <taxon>Pseudomonadota</taxon>
        <taxon>Alphaproteobacteria</taxon>
        <taxon>Hyphomicrobiales</taxon>
        <taxon>Hyphomicrobiaceae</taxon>
        <taxon>Hyphomicrobium</taxon>
    </lineage>
</organism>
<proteinExistence type="inferred from homology"/>
<keyword evidence="1 6" id="KW-0645">Protease</keyword>
<dbReference type="AlphaFoldDB" id="N0B5Q4"/>
<name>N0B5Q4_9HYPH</name>
<dbReference type="GO" id="GO:0016020">
    <property type="term" value="C:membrane"/>
    <property type="evidence" value="ECO:0007669"/>
    <property type="project" value="TreeGrafter"/>
</dbReference>
<dbReference type="GO" id="GO:0004222">
    <property type="term" value="F:metalloendopeptidase activity"/>
    <property type="evidence" value="ECO:0007669"/>
    <property type="project" value="InterPro"/>
</dbReference>
<protein>
    <submittedName>
        <fullName evidence="9">Peptidase M48 Ste24p</fullName>
    </submittedName>
</protein>
<feature type="transmembrane region" description="Helical" evidence="7">
    <location>
        <begin position="126"/>
        <end position="146"/>
    </location>
</feature>
<evidence type="ECO:0000256" key="1">
    <source>
        <dbReference type="ARBA" id="ARBA00022670"/>
    </source>
</evidence>
<evidence type="ECO:0000256" key="3">
    <source>
        <dbReference type="ARBA" id="ARBA00022801"/>
    </source>
</evidence>
<keyword evidence="4 6" id="KW-0862">Zinc</keyword>
<comment type="similarity">
    <text evidence="6">Belongs to the peptidase M48 family.</text>
</comment>
<comment type="cofactor">
    <cofactor evidence="6">
        <name>Zn(2+)</name>
        <dbReference type="ChEBI" id="CHEBI:29105"/>
    </cofactor>
    <text evidence="6">Binds 1 zinc ion per subunit.</text>
</comment>
<dbReference type="PANTHER" id="PTHR22726">
    <property type="entry name" value="METALLOENDOPEPTIDASE OMA1"/>
    <property type="match status" value="1"/>
</dbReference>
<feature type="domain" description="Peptidase M48" evidence="8">
    <location>
        <begin position="196"/>
        <end position="359"/>
    </location>
</feature>
<evidence type="ECO:0000259" key="8">
    <source>
        <dbReference type="Pfam" id="PF01435"/>
    </source>
</evidence>
<dbReference type="STRING" id="670307.HYPDE_29283"/>
<keyword evidence="7" id="KW-1133">Transmembrane helix</keyword>
<dbReference type="GO" id="GO:0051603">
    <property type="term" value="P:proteolysis involved in protein catabolic process"/>
    <property type="evidence" value="ECO:0007669"/>
    <property type="project" value="TreeGrafter"/>
</dbReference>
<evidence type="ECO:0000313" key="9">
    <source>
        <dbReference type="EMBL" id="AGK57532.1"/>
    </source>
</evidence>
<dbReference type="Pfam" id="PF01435">
    <property type="entry name" value="Peptidase_M48"/>
    <property type="match status" value="1"/>
</dbReference>
<keyword evidence="7" id="KW-0812">Transmembrane</keyword>
<dbReference type="PANTHER" id="PTHR22726:SF1">
    <property type="entry name" value="METALLOENDOPEPTIDASE OMA1, MITOCHONDRIAL"/>
    <property type="match status" value="1"/>
</dbReference>
<evidence type="ECO:0000256" key="7">
    <source>
        <dbReference type="SAM" id="Phobius"/>
    </source>
</evidence>
<accession>N0B5Q4</accession>
<gene>
    <name evidence="9" type="ORF">HYPDE_29283</name>
</gene>
<evidence type="ECO:0000256" key="2">
    <source>
        <dbReference type="ARBA" id="ARBA00022723"/>
    </source>
</evidence>
<dbReference type="EMBL" id="CP005587">
    <property type="protein sequence ID" value="AGK57532.1"/>
    <property type="molecule type" value="Genomic_DNA"/>
</dbReference>
<dbReference type="HOGENOM" id="CLU_029002_0_0_5"/>
<evidence type="ECO:0000313" key="10">
    <source>
        <dbReference type="Proteomes" id="UP000005952"/>
    </source>
</evidence>
<dbReference type="Gene3D" id="3.30.2010.10">
    <property type="entry name" value="Metalloproteases ('zincins'), catalytic domain"/>
    <property type="match status" value="1"/>
</dbReference>
<keyword evidence="3 6" id="KW-0378">Hydrolase</keyword>
<dbReference type="GO" id="GO:0046872">
    <property type="term" value="F:metal ion binding"/>
    <property type="evidence" value="ECO:0007669"/>
    <property type="project" value="UniProtKB-KW"/>
</dbReference>
<reference evidence="9 10" key="1">
    <citation type="journal article" date="2013" name="Genome Announc.">
        <title>Genome sequences for three denitrifying bacterial strains isolated from a uranium- and nitrate-contaminated subsurface environment.</title>
        <authorList>
            <person name="Venkatramanan R."/>
            <person name="Prakash O."/>
            <person name="Woyke T."/>
            <person name="Chain P."/>
            <person name="Goodwin L.A."/>
            <person name="Watson D."/>
            <person name="Brooks S."/>
            <person name="Kostka J.E."/>
            <person name="Green S.J."/>
        </authorList>
    </citation>
    <scope>NUCLEOTIDE SEQUENCE [LARGE SCALE GENOMIC DNA]</scope>
    <source>
        <strain evidence="9 10">1NES1</strain>
    </source>
</reference>
<evidence type="ECO:0000256" key="5">
    <source>
        <dbReference type="ARBA" id="ARBA00023049"/>
    </source>
</evidence>
<keyword evidence="2" id="KW-0479">Metal-binding</keyword>
<keyword evidence="10" id="KW-1185">Reference proteome</keyword>
<dbReference type="InterPro" id="IPR001915">
    <property type="entry name" value="Peptidase_M48"/>
</dbReference>
<sequence>MRRVCAEGKYPDLFPMPPSDRTNAGPNRYYCRFTAGRSSSPVDGTATLAISGVEINLGPGHPKRLWHYDRLKTLEPVRPNAIDVLLSSPGEPGASLFVQGARFAADLTGYAPHLTARAARWRNWRWGLLLAAVVALAVAASFAAGWSPLKSFAAALPDSWRQRLGDTARESMTEGHKQCVDANGVAALSQLAARLSKAAPEGISFSVRVYDWPLMNAFAVPGGQIVLTKGLIDKAESPDEVAGVLAHEMGHGIEMHPETGIIRSIGLAAAVEVMLGGGGLANAGLMLAQLGYSRGAEHQADLDALQLLKGAGIAPKGLAGFFMRVTKMEAENSGGAKSGAFAWLRTHPPAAERAKLVREQPDYPATPALDEQSWEELKSICKTTIGPQKPENGD</sequence>
<dbReference type="RefSeq" id="WP_015597567.1">
    <property type="nucleotide sequence ID" value="NC_021172.1"/>
</dbReference>
<dbReference type="Proteomes" id="UP000005952">
    <property type="component" value="Chromosome"/>
</dbReference>